<evidence type="ECO:0000256" key="4">
    <source>
        <dbReference type="ARBA" id="ARBA00023136"/>
    </source>
</evidence>
<evidence type="ECO:0000256" key="2">
    <source>
        <dbReference type="ARBA" id="ARBA00022692"/>
    </source>
</evidence>
<dbReference type="InterPro" id="IPR023408">
    <property type="entry name" value="MscS_beta-dom_sf"/>
</dbReference>
<keyword evidence="4 5" id="KW-0472">Membrane</keyword>
<evidence type="ECO:0000256" key="3">
    <source>
        <dbReference type="ARBA" id="ARBA00022989"/>
    </source>
</evidence>
<evidence type="ECO:0000313" key="8">
    <source>
        <dbReference type="Proteomes" id="UP000620550"/>
    </source>
</evidence>
<dbReference type="PANTHER" id="PTHR30414">
    <property type="entry name" value="MINICONDUCTANCE MECHANOSENSITIVE CHANNEL YBDG"/>
    <property type="match status" value="1"/>
</dbReference>
<sequence length="439" mass="50031">MKNTNFIDISTLQKSFIYDWTYSMMVSIGLPEQVGHLMTSISLLIATLIVLLLTDFIVRKIFKSLFVKLIHKTSATWDDKLLENNVLNHLSHLVPVFLAQQLLPAIFVGFPTFTAALIKFLSILMIILVFQLFGALLKTTRDILRTSKVFVDKPLDSYLQVAQIILLFICGTIIFSVVTGNSPWSFLVSLGAASAILMLVFKDTILGFVASIQVSANDSVRVGDWVEMAKYGADGDVIQINLNNVKVQNFDKTIVSIPTHTLLTDSFKNYRGMRQFGGRRIKRAINIKISSIRYLDEDEIRSLSRIHLLAPYIKERQEEIAQYNIDVQADASMPINGRRMTNIGLFREYIERYAQNNPSIHQDRMLMIRQLAPTEHGLPLELYMFAASTEWTFYENTMANIFDHLFAAIKYFDLEVFELPASDDLREMLHNDSRHSALA</sequence>
<comment type="caution">
    <text evidence="7">The sequence shown here is derived from an EMBL/GenBank/DDBJ whole genome shotgun (WGS) entry which is preliminary data.</text>
</comment>
<dbReference type="SUPFAM" id="SSF50182">
    <property type="entry name" value="Sm-like ribonucleoproteins"/>
    <property type="match status" value="1"/>
</dbReference>
<dbReference type="Pfam" id="PF00924">
    <property type="entry name" value="MS_channel_2nd"/>
    <property type="match status" value="1"/>
</dbReference>
<dbReference type="RefSeq" id="WP_189624991.1">
    <property type="nucleotide sequence ID" value="NZ_BNAF01000002.1"/>
</dbReference>
<dbReference type="InterPro" id="IPR030192">
    <property type="entry name" value="YbdG"/>
</dbReference>
<reference evidence="8" key="1">
    <citation type="journal article" date="2019" name="Int. J. Syst. Evol. Microbiol.">
        <title>The Global Catalogue of Microorganisms (GCM) 10K type strain sequencing project: providing services to taxonomists for standard genome sequencing and annotation.</title>
        <authorList>
            <consortium name="The Broad Institute Genomics Platform"/>
            <consortium name="The Broad Institute Genome Sequencing Center for Infectious Disease"/>
            <person name="Wu L."/>
            <person name="Ma J."/>
        </authorList>
    </citation>
    <scope>NUCLEOTIDE SEQUENCE [LARGE SCALE GENOMIC DNA]</scope>
    <source>
        <strain evidence="8">CGMCC 1.12966</strain>
    </source>
</reference>
<keyword evidence="3 5" id="KW-1133">Transmembrane helix</keyword>
<dbReference type="EMBL" id="BNAF01000002">
    <property type="protein sequence ID" value="GHE23481.1"/>
    <property type="molecule type" value="Genomic_DNA"/>
</dbReference>
<feature type="transmembrane region" description="Helical" evidence="5">
    <location>
        <begin position="184"/>
        <end position="201"/>
    </location>
</feature>
<name>A0ABQ3HQI8_9SPHI</name>
<proteinExistence type="predicted"/>
<evidence type="ECO:0000256" key="1">
    <source>
        <dbReference type="ARBA" id="ARBA00004370"/>
    </source>
</evidence>
<keyword evidence="8" id="KW-1185">Reference proteome</keyword>
<comment type="subcellular location">
    <subcellularLocation>
        <location evidence="1">Membrane</location>
    </subcellularLocation>
</comment>
<gene>
    <name evidence="7" type="primary">mscS2</name>
    <name evidence="7" type="ORF">GCM10017764_04490</name>
</gene>
<dbReference type="Gene3D" id="2.30.30.60">
    <property type="match status" value="1"/>
</dbReference>
<feature type="domain" description="Mechanosensitive ion channel MscS" evidence="6">
    <location>
        <begin position="203"/>
        <end position="271"/>
    </location>
</feature>
<accession>A0ABQ3HQI8</accession>
<evidence type="ECO:0000256" key="5">
    <source>
        <dbReference type="SAM" id="Phobius"/>
    </source>
</evidence>
<evidence type="ECO:0000313" key="7">
    <source>
        <dbReference type="EMBL" id="GHE23481.1"/>
    </source>
</evidence>
<dbReference type="InterPro" id="IPR006685">
    <property type="entry name" value="MscS_channel_2nd"/>
</dbReference>
<dbReference type="Proteomes" id="UP000620550">
    <property type="component" value="Unassembled WGS sequence"/>
</dbReference>
<protein>
    <submittedName>
        <fullName evidence="7">Mechanosensitive ion channel protein MscS</fullName>
    </submittedName>
</protein>
<evidence type="ECO:0000259" key="6">
    <source>
        <dbReference type="Pfam" id="PF00924"/>
    </source>
</evidence>
<feature type="transmembrane region" description="Helical" evidence="5">
    <location>
        <begin position="158"/>
        <end position="178"/>
    </location>
</feature>
<feature type="transmembrane region" description="Helical" evidence="5">
    <location>
        <begin position="34"/>
        <end position="58"/>
    </location>
</feature>
<feature type="transmembrane region" description="Helical" evidence="5">
    <location>
        <begin position="116"/>
        <end position="137"/>
    </location>
</feature>
<keyword evidence="2 5" id="KW-0812">Transmembrane</keyword>
<dbReference type="InterPro" id="IPR010920">
    <property type="entry name" value="LSM_dom_sf"/>
</dbReference>
<organism evidence="7 8">
    <name type="scientific">Sphingobacterium griseoflavum</name>
    <dbReference type="NCBI Taxonomy" id="1474952"/>
    <lineage>
        <taxon>Bacteria</taxon>
        <taxon>Pseudomonadati</taxon>
        <taxon>Bacteroidota</taxon>
        <taxon>Sphingobacteriia</taxon>
        <taxon>Sphingobacteriales</taxon>
        <taxon>Sphingobacteriaceae</taxon>
        <taxon>Sphingobacterium</taxon>
    </lineage>
</organism>
<dbReference type="PANTHER" id="PTHR30414:SF0">
    <property type="entry name" value="MINICONDUCTANCE MECHANOSENSITIVE CHANNEL YBDG"/>
    <property type="match status" value="1"/>
</dbReference>